<dbReference type="EMBL" id="DF968533">
    <property type="protein sequence ID" value="GAP53059.1"/>
    <property type="molecule type" value="Genomic_DNA"/>
</dbReference>
<reference evidence="2" key="1">
    <citation type="journal article" date="2015" name="Genome Announc.">
        <title>Draft Genome Sequence of Thiostrepton-Producing Streptomyces azureus ATCC 14921.</title>
        <authorList>
            <person name="Sakihara K."/>
            <person name="Maeda J."/>
            <person name="Tashiro K."/>
            <person name="Fujino Y."/>
            <person name="Kuhara S."/>
            <person name="Ohshima T."/>
            <person name="Ogata S."/>
            <person name="Doi K."/>
        </authorList>
    </citation>
    <scope>NUCLEOTIDE SEQUENCE [LARGE SCALE GENOMIC DNA]</scope>
    <source>
        <strain evidence="2">ATCC14921</strain>
    </source>
</reference>
<keyword evidence="3" id="KW-1185">Reference proteome</keyword>
<feature type="domain" description="SnoaL-like" evidence="1">
    <location>
        <begin position="30"/>
        <end position="143"/>
    </location>
</feature>
<dbReference type="AlphaFoldDB" id="A0A0K8Q013"/>
<evidence type="ECO:0000259" key="1">
    <source>
        <dbReference type="Pfam" id="PF12680"/>
    </source>
</evidence>
<accession>A0A0K8Q013</accession>
<evidence type="ECO:0000313" key="3">
    <source>
        <dbReference type="Proteomes" id="UP000053859"/>
    </source>
</evidence>
<name>A0A0K8Q013_STRAJ</name>
<dbReference type="Gene3D" id="3.10.450.50">
    <property type="match status" value="1"/>
</dbReference>
<gene>
    <name evidence="2" type="ORF">SAZU_7939</name>
</gene>
<dbReference type="Pfam" id="PF12680">
    <property type="entry name" value="SnoaL_2"/>
    <property type="match status" value="1"/>
</dbReference>
<dbReference type="PATRIC" id="fig|146537.3.peg.8388"/>
<dbReference type="SUPFAM" id="SSF54427">
    <property type="entry name" value="NTF2-like"/>
    <property type="match status" value="1"/>
</dbReference>
<dbReference type="PANTHER" id="PTHR38436">
    <property type="entry name" value="POLYKETIDE CYCLASE SNOAL-LIKE DOMAIN"/>
    <property type="match status" value="1"/>
</dbReference>
<sequence length="164" mass="18428">MGSAVGEWGRVILLFLWRLVMGEARQVMDRLTDAVTTHADLNVISELYAEDAVAFTPDEGELHGRDNIVEYWRTMTEALPEATFQPLHSYEVGDTAIDEGIFSGRNTGPLQLPNGETLPPTQKEIRIRGVDIATVKDGRIVDYRLYFDEMDFLGQLGLLPDEPF</sequence>
<organism evidence="2 3">
    <name type="scientific">Streptomyces azureus</name>
    <dbReference type="NCBI Taxonomy" id="146537"/>
    <lineage>
        <taxon>Bacteria</taxon>
        <taxon>Bacillati</taxon>
        <taxon>Actinomycetota</taxon>
        <taxon>Actinomycetes</taxon>
        <taxon>Kitasatosporales</taxon>
        <taxon>Streptomycetaceae</taxon>
        <taxon>Streptomyces</taxon>
    </lineage>
</organism>
<dbReference type="InterPro" id="IPR037401">
    <property type="entry name" value="SnoaL-like"/>
</dbReference>
<evidence type="ECO:0000313" key="2">
    <source>
        <dbReference type="EMBL" id="GAP53059.1"/>
    </source>
</evidence>
<dbReference type="GO" id="GO:0030638">
    <property type="term" value="P:polyketide metabolic process"/>
    <property type="evidence" value="ECO:0007669"/>
    <property type="project" value="InterPro"/>
</dbReference>
<proteinExistence type="predicted"/>
<dbReference type="Proteomes" id="UP000053859">
    <property type="component" value="Unassembled WGS sequence"/>
</dbReference>
<dbReference type="InterPro" id="IPR032710">
    <property type="entry name" value="NTF2-like_dom_sf"/>
</dbReference>
<protein>
    <recommendedName>
        <fullName evidence="1">SnoaL-like domain-containing protein</fullName>
    </recommendedName>
</protein>
<dbReference type="InterPro" id="IPR009959">
    <property type="entry name" value="Cyclase_SnoaL-like"/>
</dbReference>
<dbReference type="PANTHER" id="PTHR38436:SF1">
    <property type="entry name" value="ESTER CYCLASE"/>
    <property type="match status" value="1"/>
</dbReference>